<name>F2G8K3_ALTMD</name>
<proteinExistence type="predicted"/>
<keyword evidence="1" id="KW-0472">Membrane</keyword>
<keyword evidence="1" id="KW-0812">Transmembrane</keyword>
<dbReference type="AlphaFoldDB" id="F2G8K3"/>
<dbReference type="Proteomes" id="UP000001870">
    <property type="component" value="Chromosome"/>
</dbReference>
<keyword evidence="3" id="KW-1185">Reference proteome</keyword>
<evidence type="ECO:0000256" key="1">
    <source>
        <dbReference type="SAM" id="Phobius"/>
    </source>
</evidence>
<evidence type="ECO:0000313" key="3">
    <source>
        <dbReference type="Proteomes" id="UP000001870"/>
    </source>
</evidence>
<dbReference type="HOGENOM" id="CLU_3148729_0_0_6"/>
<organism evidence="2 3">
    <name type="scientific">Alteromonas mediterranea (strain DSM 17117 / CIP 110805 / LMG 28347 / Deep ecotype)</name>
    <dbReference type="NCBI Taxonomy" id="1774373"/>
    <lineage>
        <taxon>Bacteria</taxon>
        <taxon>Pseudomonadati</taxon>
        <taxon>Pseudomonadota</taxon>
        <taxon>Gammaproteobacteria</taxon>
        <taxon>Alteromonadales</taxon>
        <taxon>Alteromonadaceae</taxon>
        <taxon>Alteromonas/Salinimonas group</taxon>
        <taxon>Alteromonas</taxon>
    </lineage>
</organism>
<dbReference type="EMBL" id="CP001103">
    <property type="protein sequence ID" value="AEA97772.1"/>
    <property type="molecule type" value="Genomic_DNA"/>
</dbReference>
<dbReference type="KEGG" id="amc:MADE_1008160"/>
<gene>
    <name evidence="2" type="ordered locus">MADE_1008160</name>
</gene>
<feature type="transmembrane region" description="Helical" evidence="1">
    <location>
        <begin position="21"/>
        <end position="40"/>
    </location>
</feature>
<reference evidence="2 3" key="1">
    <citation type="journal article" date="2008" name="ISME J.">
        <title>Comparative genomics of two ecotypes of the marine planktonic copiotroph Alteromonas macleodii suggests alternative lifestyles associated with different kinds of particulate organic matter.</title>
        <authorList>
            <person name="Ivars-Martinez E."/>
            <person name="Martin-Cuadrado A.B."/>
            <person name="D'Auria G."/>
            <person name="Mira A."/>
            <person name="Ferriera S."/>
            <person name="Johnson J."/>
            <person name="Friedman R."/>
            <person name="Rodriguez-Valera F."/>
        </authorList>
    </citation>
    <scope>NUCLEOTIDE SEQUENCE [LARGE SCALE GENOMIC DNA]</scope>
    <source>
        <strain evidence="3">DSM 17117 / CIP 110805 / LMG 28347 / Deep ecotype</strain>
    </source>
</reference>
<reference evidence="2 3" key="2">
    <citation type="journal article" date="2015" name="Antonie Van Leeuwenhoek">
        <title>Ecophysiological diversity of a novel member of the genus Alteromonas, and description of Alteromonas mediterranea sp. nov.</title>
        <authorList>
            <person name="Ivanova E.P."/>
            <person name="Lopez-Perez M."/>
            <person name="Zabalos M."/>
            <person name="Nguyen S.H."/>
            <person name="Webb H.K."/>
            <person name="Ryan J."/>
            <person name="Lagutin K."/>
            <person name="Vyssotski M."/>
            <person name="Crawford R.J."/>
            <person name="Rodriguez-Valera F."/>
        </authorList>
    </citation>
    <scope>NUCLEOTIDE SEQUENCE [LARGE SCALE GENOMIC DNA]</scope>
    <source>
        <strain evidence="3">DSM 17117 / CIP 110805 / LMG 28347 / Deep ecotype</strain>
    </source>
</reference>
<sequence>MCQKDQYRTKKLCGTQNTFQVLNKFAIIALLVGKLCYRMVVKDFLHLP</sequence>
<keyword evidence="1" id="KW-1133">Transmembrane helix</keyword>
<evidence type="ECO:0000313" key="2">
    <source>
        <dbReference type="EMBL" id="AEA97772.1"/>
    </source>
</evidence>
<accession>F2G8K3</accession>
<protein>
    <submittedName>
        <fullName evidence="2">Uncharacterized protein</fullName>
    </submittedName>
</protein>